<dbReference type="EMBL" id="MN740364">
    <property type="protein sequence ID" value="QHU02820.1"/>
    <property type="molecule type" value="Genomic_DNA"/>
</dbReference>
<dbReference type="AlphaFoldDB" id="A0A6C0JDA4"/>
<organism evidence="1">
    <name type="scientific">viral metagenome</name>
    <dbReference type="NCBI Taxonomy" id="1070528"/>
    <lineage>
        <taxon>unclassified sequences</taxon>
        <taxon>metagenomes</taxon>
        <taxon>organismal metagenomes</taxon>
    </lineage>
</organism>
<proteinExistence type="predicted"/>
<reference evidence="1" key="1">
    <citation type="journal article" date="2020" name="Nature">
        <title>Giant virus diversity and host interactions through global metagenomics.</title>
        <authorList>
            <person name="Schulz F."/>
            <person name="Roux S."/>
            <person name="Paez-Espino D."/>
            <person name="Jungbluth S."/>
            <person name="Walsh D.A."/>
            <person name="Denef V.J."/>
            <person name="McMahon K.D."/>
            <person name="Konstantinidis K.T."/>
            <person name="Eloe-Fadrosh E.A."/>
            <person name="Kyrpides N.C."/>
            <person name="Woyke T."/>
        </authorList>
    </citation>
    <scope>NUCLEOTIDE SEQUENCE</scope>
    <source>
        <strain evidence="1">GVMAG-M-3300025880-76</strain>
    </source>
</reference>
<name>A0A6C0JDA4_9ZZZZ</name>
<sequence>MASDDELYLEILESYKENAEIIEYLKSLNESSKQSLLIAYQHLGSSFDIYRSCGFTVSRNNQIK</sequence>
<accession>A0A6C0JDA4</accession>
<evidence type="ECO:0000313" key="1">
    <source>
        <dbReference type="EMBL" id="QHU02820.1"/>
    </source>
</evidence>
<protein>
    <submittedName>
        <fullName evidence="1">Uncharacterized protein</fullName>
    </submittedName>
</protein>